<proteinExistence type="predicted"/>
<keyword evidence="2" id="KW-1185">Reference proteome</keyword>
<sequence>MSEQPHLEDAEISLSTSVPSDWRLILQDSITTEDLRQGCLSLFDQIDSALILSQTEINHAVRFLKYACMHIERRESPHNKLLETIFPEEEHRTTRLIWSLINLLSLPSDTLRTAAIFFVDVGLRNSSKVFTIEIALTGLLPKLFSVLKPHEIPLNDTTIEFHRHLTSIVDTFFYFVSPEDIKYRLGETSRTSDAIESFYQSLCSYLQYLVDSPVSLPDHRSGSTFLLNTRLFSPSNIKNHCESSSPTVERFFGEIRKKMMDELDSLFGSASARNVEHFIRSGRLEESDIPSWVTAFESLLGRVSEGNKISDFAVDEVTDFISRFPSLLKIFFSSDDSFCLTKHNTIVSSSKLDSQALWTLFIPSQPHHAAAYLTAFSKFVTTLDSVTDRIHVWNEWFPRFIHTVDPSKQPFTFEFTKLHTTLIKLLDDRFKRIRYLRWARRWPLMEKLHSELDELHLAFSKQTKDYIVHLSLHPFALDSQGQDVILDFLREEYFLPSTNRQTRHFHEEVRREMDESELSSSSPPFILTSELVLCHTSDEIISIVDRIVALLASDSPLDDDTILRIFAFHRKALSQVYLPELFRAAGRSTEQYFHALESLLTFHVNCSPQTPIDNLLSTRPDKHEPTLDEWDDVDLETGLILMRVLNQNTLSLTSDSPQPNELLLDYLVRCLPQARICAARHPQPQLERLISPSFTIFGTHFIQPRLSEMREAQRRERAFVDILKLCDERVIARCVSRTGFFSRLVNDLLNPDFVASDSLFHLIVSGGRFASIGQDDQKAIRKTVHRFLEEGWQDALETIFVEMDFNSRHSKDSTRRLMQFFGTNLVEVRWY</sequence>
<gene>
    <name evidence="1" type="ORF">BLNAU_16468</name>
</gene>
<dbReference type="EMBL" id="JARBJD010000173">
    <property type="protein sequence ID" value="KAK2948569.1"/>
    <property type="molecule type" value="Genomic_DNA"/>
</dbReference>
<accession>A0ABQ9XB03</accession>
<comment type="caution">
    <text evidence="1">The sequence shown here is derived from an EMBL/GenBank/DDBJ whole genome shotgun (WGS) entry which is preliminary data.</text>
</comment>
<dbReference type="Proteomes" id="UP001281761">
    <property type="component" value="Unassembled WGS sequence"/>
</dbReference>
<organism evidence="1 2">
    <name type="scientific">Blattamonas nauphoetae</name>
    <dbReference type="NCBI Taxonomy" id="2049346"/>
    <lineage>
        <taxon>Eukaryota</taxon>
        <taxon>Metamonada</taxon>
        <taxon>Preaxostyla</taxon>
        <taxon>Oxymonadida</taxon>
        <taxon>Blattamonas</taxon>
    </lineage>
</organism>
<reference evidence="1 2" key="1">
    <citation type="journal article" date="2022" name="bioRxiv">
        <title>Genomics of Preaxostyla Flagellates Illuminates Evolutionary Transitions and the Path Towards Mitochondrial Loss.</title>
        <authorList>
            <person name="Novak L.V.F."/>
            <person name="Treitli S.C."/>
            <person name="Pyrih J."/>
            <person name="Halakuc P."/>
            <person name="Pipaliya S.V."/>
            <person name="Vacek V."/>
            <person name="Brzon O."/>
            <person name="Soukal P."/>
            <person name="Eme L."/>
            <person name="Dacks J.B."/>
            <person name="Karnkowska A."/>
            <person name="Elias M."/>
            <person name="Hampl V."/>
        </authorList>
    </citation>
    <scope>NUCLEOTIDE SEQUENCE [LARGE SCALE GENOMIC DNA]</scope>
    <source>
        <strain evidence="1">NAU3</strain>
        <tissue evidence="1">Gut</tissue>
    </source>
</reference>
<evidence type="ECO:0000313" key="2">
    <source>
        <dbReference type="Proteomes" id="UP001281761"/>
    </source>
</evidence>
<evidence type="ECO:0000313" key="1">
    <source>
        <dbReference type="EMBL" id="KAK2948569.1"/>
    </source>
</evidence>
<protein>
    <submittedName>
        <fullName evidence="1">Uncharacterized protein</fullName>
    </submittedName>
</protein>
<name>A0ABQ9XB03_9EUKA</name>